<dbReference type="AlphaFoldDB" id="A0A4R7B529"/>
<feature type="region of interest" description="Disordered" evidence="2">
    <location>
        <begin position="332"/>
        <end position="393"/>
    </location>
</feature>
<keyword evidence="1" id="KW-0560">Oxidoreductase</keyword>
<proteinExistence type="predicted"/>
<name>A0A4R7B529_9NEIS</name>
<dbReference type="RefSeq" id="WP_166642222.1">
    <property type="nucleotide sequence ID" value="NZ_SNZP01000007.1"/>
</dbReference>
<keyword evidence="4" id="KW-1185">Reference proteome</keyword>
<feature type="compositionally biased region" description="Polar residues" evidence="2">
    <location>
        <begin position="343"/>
        <end position="355"/>
    </location>
</feature>
<dbReference type="InterPro" id="IPR025337">
    <property type="entry name" value="Questin_oxidase-like"/>
</dbReference>
<evidence type="ECO:0000313" key="4">
    <source>
        <dbReference type="Proteomes" id="UP000295611"/>
    </source>
</evidence>
<protein>
    <submittedName>
        <fullName evidence="3">Uncharacterized protein DUF4243</fullName>
    </submittedName>
</protein>
<reference evidence="3 4" key="1">
    <citation type="submission" date="2019-03" db="EMBL/GenBank/DDBJ databases">
        <title>Genomic Encyclopedia of Type Strains, Phase III (KMG-III): the genomes of soil and plant-associated and newly described type strains.</title>
        <authorList>
            <person name="Whitman W."/>
        </authorList>
    </citation>
    <scope>NUCLEOTIDE SEQUENCE [LARGE SCALE GENOMIC DNA]</scope>
    <source>
        <strain evidence="3 4">CECT 8976</strain>
    </source>
</reference>
<evidence type="ECO:0000256" key="2">
    <source>
        <dbReference type="SAM" id="MobiDB-lite"/>
    </source>
</evidence>
<gene>
    <name evidence="3" type="ORF">DFP86_10765</name>
</gene>
<dbReference type="GO" id="GO:0016491">
    <property type="term" value="F:oxidoreductase activity"/>
    <property type="evidence" value="ECO:0007669"/>
    <property type="project" value="UniProtKB-KW"/>
</dbReference>
<comment type="caution">
    <text evidence="3">The sequence shown here is derived from an EMBL/GenBank/DDBJ whole genome shotgun (WGS) entry which is preliminary data.</text>
</comment>
<sequence>MKHTDTLSALLAASGDYALHCRDTSNHCPMALIALAKLGASDMQLRHFFETWTQRHALPDESADGDLPGGDWQAARGQNERFGQLRRYFAAELALHGSRQLIGTVLDAWTPAPASGAFHAFIRTAYGVAYQHNAEIAAGLAAYVCGYTPIDVPMQNTSPPIDVFAGFARLSSVPRPQGHWISQRLRTVAAEPTFARTLPPVPLTGDLPLALMRAAAAAYAASGNFTILHLMTGSYAASILRPLLPSAQQARLDDAMWRAACAGWVAAGTPLPPVEPPETPPIDWHTLTSAAIQTADDHVVKLTYVCRQMAARDTQGLYAQAVLRALAGHALSASPPRADDGRSATSTSPTITAGCQLTPAPAMTRRSDEGLHSPDIALAGIPTSDSAPSPHKT</sequence>
<dbReference type="EMBL" id="SNZP01000007">
    <property type="protein sequence ID" value="TDR79701.1"/>
    <property type="molecule type" value="Genomic_DNA"/>
</dbReference>
<organism evidence="3 4">
    <name type="scientific">Paludibacterium purpuratum</name>
    <dbReference type="NCBI Taxonomy" id="1144873"/>
    <lineage>
        <taxon>Bacteria</taxon>
        <taxon>Pseudomonadati</taxon>
        <taxon>Pseudomonadota</taxon>
        <taxon>Betaproteobacteria</taxon>
        <taxon>Neisseriales</taxon>
        <taxon>Chromobacteriaceae</taxon>
        <taxon>Paludibacterium</taxon>
    </lineage>
</organism>
<dbReference type="Pfam" id="PF14027">
    <property type="entry name" value="Questin_oxidase"/>
    <property type="match status" value="2"/>
</dbReference>
<evidence type="ECO:0000313" key="3">
    <source>
        <dbReference type="EMBL" id="TDR79701.1"/>
    </source>
</evidence>
<evidence type="ECO:0000256" key="1">
    <source>
        <dbReference type="ARBA" id="ARBA00023002"/>
    </source>
</evidence>
<dbReference type="Proteomes" id="UP000295611">
    <property type="component" value="Unassembled WGS sequence"/>
</dbReference>
<dbReference type="PANTHER" id="PTHR35870:SF1">
    <property type="entry name" value="PROTEIN, PUTATIVE (AFU_ORTHOLOGUE AFUA_5G03330)-RELATED"/>
    <property type="match status" value="1"/>
</dbReference>
<dbReference type="PANTHER" id="PTHR35870">
    <property type="entry name" value="PROTEIN, PUTATIVE (AFU_ORTHOLOGUE AFUA_5G03330)-RELATED"/>
    <property type="match status" value="1"/>
</dbReference>
<accession>A0A4R7B529</accession>